<gene>
    <name evidence="5" type="primary">dprA</name>
    <name evidence="5" type="ORF">D2T29_15715</name>
</gene>
<name>A0A443K8D0_9RHOB</name>
<dbReference type="EMBL" id="SAUY01000022">
    <property type="protein sequence ID" value="RWR29024.1"/>
    <property type="molecule type" value="Genomic_DNA"/>
</dbReference>
<comment type="caution">
    <text evidence="5">The sequence shown here is derived from an EMBL/GenBank/DDBJ whole genome shotgun (WGS) entry which is preliminary data.</text>
</comment>
<dbReference type="NCBIfam" id="TIGR00732">
    <property type="entry name" value="dprA"/>
    <property type="match status" value="1"/>
</dbReference>
<evidence type="ECO:0000256" key="2">
    <source>
        <dbReference type="SAM" id="MobiDB-lite"/>
    </source>
</evidence>
<dbReference type="Gene3D" id="3.40.50.450">
    <property type="match status" value="1"/>
</dbReference>
<dbReference type="Pfam" id="PF21102">
    <property type="entry name" value="DprA_N"/>
    <property type="match status" value="1"/>
</dbReference>
<dbReference type="PANTHER" id="PTHR43022">
    <property type="entry name" value="PROTEIN SMF"/>
    <property type="match status" value="1"/>
</dbReference>
<organism evidence="5 6">
    <name type="scientific">Paenirhodobacter populi</name>
    <dbReference type="NCBI Taxonomy" id="2306993"/>
    <lineage>
        <taxon>Bacteria</taxon>
        <taxon>Pseudomonadati</taxon>
        <taxon>Pseudomonadota</taxon>
        <taxon>Alphaproteobacteria</taxon>
        <taxon>Rhodobacterales</taxon>
        <taxon>Rhodobacter group</taxon>
        <taxon>Paenirhodobacter</taxon>
    </lineage>
</organism>
<evidence type="ECO:0000259" key="4">
    <source>
        <dbReference type="Pfam" id="PF17782"/>
    </source>
</evidence>
<dbReference type="Proteomes" id="UP000284451">
    <property type="component" value="Unassembled WGS sequence"/>
</dbReference>
<evidence type="ECO:0000313" key="5">
    <source>
        <dbReference type="EMBL" id="RWR29024.1"/>
    </source>
</evidence>
<dbReference type="Pfam" id="PF02481">
    <property type="entry name" value="DNA_processg_A"/>
    <property type="match status" value="1"/>
</dbReference>
<evidence type="ECO:0000313" key="6">
    <source>
        <dbReference type="Proteomes" id="UP000284451"/>
    </source>
</evidence>
<reference evidence="5 6" key="2">
    <citation type="submission" date="2019-01" db="EMBL/GenBank/DDBJ databases">
        <authorList>
            <person name="Li Y."/>
        </authorList>
    </citation>
    <scope>NUCLEOTIDE SEQUENCE [LARGE SCALE GENOMIC DNA]</scope>
    <source>
        <strain evidence="5 6">07D10-4-3</strain>
    </source>
</reference>
<proteinExistence type="inferred from homology"/>
<evidence type="ECO:0000256" key="1">
    <source>
        <dbReference type="ARBA" id="ARBA00006525"/>
    </source>
</evidence>
<dbReference type="InterPro" id="IPR036388">
    <property type="entry name" value="WH-like_DNA-bd_sf"/>
</dbReference>
<comment type="similarity">
    <text evidence="1">Belongs to the DprA/Smf family.</text>
</comment>
<protein>
    <submittedName>
        <fullName evidence="5">DNA-protecting protein DprA</fullName>
    </submittedName>
</protein>
<dbReference type="InterPro" id="IPR003488">
    <property type="entry name" value="DprA"/>
</dbReference>
<dbReference type="AlphaFoldDB" id="A0A443K8D0"/>
<accession>A0A443K8D0</accession>
<evidence type="ECO:0000259" key="3">
    <source>
        <dbReference type="Pfam" id="PF02481"/>
    </source>
</evidence>
<feature type="region of interest" description="Disordered" evidence="2">
    <location>
        <begin position="70"/>
        <end position="90"/>
    </location>
</feature>
<dbReference type="InterPro" id="IPR041614">
    <property type="entry name" value="DprA_WH"/>
</dbReference>
<feature type="domain" description="Smf/DprA SLOG" evidence="3">
    <location>
        <begin position="181"/>
        <end position="383"/>
    </location>
</feature>
<dbReference type="PANTHER" id="PTHR43022:SF1">
    <property type="entry name" value="PROTEIN SMF"/>
    <property type="match status" value="1"/>
</dbReference>
<dbReference type="Pfam" id="PF17782">
    <property type="entry name" value="WHD_DprA"/>
    <property type="match status" value="1"/>
</dbReference>
<dbReference type="InterPro" id="IPR057666">
    <property type="entry name" value="DrpA_SLOG"/>
</dbReference>
<dbReference type="SUPFAM" id="SSF102405">
    <property type="entry name" value="MCP/YpsA-like"/>
    <property type="match status" value="1"/>
</dbReference>
<feature type="domain" description="DprA winged helix" evidence="4">
    <location>
        <begin position="400"/>
        <end position="459"/>
    </location>
</feature>
<sequence length="465" mass="48642">MQPPVGQGVAGFFGSRLLRKKPGRAAPPCRNDASDAAPARNEATSGEAARKADGQASLASPRHIFAAIAPQNKPTVNNAVPQRKGERDREGECRLFSCQTPYTPPTTEEDELSFLRLVRSRRVGPTTFHRLMAEHGSAAAALAALPEVARASGMERYESCPAAVALKELATGRRLGARPLLYGRKDYPPGLLGLADAPPFLWSIGDPALAARPSVALIGARNASSLGLRMARRLAGELSEAGFLIVSGLARGIDAAAHEAALPLGTAGVQAGGIDVVYPAENAALYRNMAEKGLRLAELPPGAEPVARHFPQRNRIIAGMAQATLVIEAAARSGSLLTARMALDYGREVMAVPGHPLDGRATGCNMLIRDGAVLIRDAADVIALIGAPEPAVALAPAAPPPSPPPEPAAQDIAARILAALGPSPTPEDLVLRDLAIDAATFTRHVFLLELDGRVRRLPGALLSRT</sequence>
<reference evidence="5 6" key="1">
    <citation type="submission" date="2019-01" db="EMBL/GenBank/DDBJ databases">
        <title>Sinorhodobacter populi sp. nov. isolated from the symptomatic bark tissue of Populus euramericana canker.</title>
        <authorList>
            <person name="Xu G."/>
        </authorList>
    </citation>
    <scope>NUCLEOTIDE SEQUENCE [LARGE SCALE GENOMIC DNA]</scope>
    <source>
        <strain evidence="5 6">07D10-4-3</strain>
    </source>
</reference>
<dbReference type="GO" id="GO:0009294">
    <property type="term" value="P:DNA-mediated transformation"/>
    <property type="evidence" value="ECO:0007669"/>
    <property type="project" value="InterPro"/>
</dbReference>
<feature type="region of interest" description="Disordered" evidence="2">
    <location>
        <begin position="19"/>
        <end position="56"/>
    </location>
</feature>
<dbReference type="Gene3D" id="1.10.10.10">
    <property type="entry name" value="Winged helix-like DNA-binding domain superfamily/Winged helix DNA-binding domain"/>
    <property type="match status" value="1"/>
</dbReference>